<dbReference type="PROSITE" id="PS50263">
    <property type="entry name" value="CN_HYDROLASE"/>
    <property type="match status" value="1"/>
</dbReference>
<dbReference type="CDD" id="cd18186">
    <property type="entry name" value="BTB_POZ_ZBTB_KLHL-like"/>
    <property type="match status" value="1"/>
</dbReference>
<dbReference type="EMBL" id="VIBQ01000010">
    <property type="protein sequence ID" value="KAB8339109.1"/>
    <property type="molecule type" value="Genomic_DNA"/>
</dbReference>
<dbReference type="GO" id="GO:0006541">
    <property type="term" value="P:glutamine metabolic process"/>
    <property type="evidence" value="ECO:0007669"/>
    <property type="project" value="TreeGrafter"/>
</dbReference>
<dbReference type="PANTHER" id="PTHR23088">
    <property type="entry name" value="NITRILASE-RELATED"/>
    <property type="match status" value="1"/>
</dbReference>
<dbReference type="PROSITE" id="PS50097">
    <property type="entry name" value="BTB"/>
    <property type="match status" value="1"/>
</dbReference>
<dbReference type="CDD" id="cd07572">
    <property type="entry name" value="nit"/>
    <property type="match status" value="1"/>
</dbReference>
<name>A0A5N6KRN3_9ROSI</name>
<dbReference type="InterPro" id="IPR000210">
    <property type="entry name" value="BTB/POZ_dom"/>
</dbReference>
<evidence type="ECO:0000256" key="1">
    <source>
        <dbReference type="ARBA" id="ARBA00004906"/>
    </source>
</evidence>
<dbReference type="Gene3D" id="3.30.710.10">
    <property type="entry name" value="Potassium Channel Kv1.1, Chain A"/>
    <property type="match status" value="1"/>
</dbReference>
<evidence type="ECO:0008006" key="9">
    <source>
        <dbReference type="Google" id="ProtNLM"/>
    </source>
</evidence>
<evidence type="ECO:0000259" key="6">
    <source>
        <dbReference type="PROSITE" id="PS50263"/>
    </source>
</evidence>
<feature type="region of interest" description="Disordered" evidence="4">
    <location>
        <begin position="485"/>
        <end position="504"/>
    </location>
</feature>
<dbReference type="GO" id="GO:0005739">
    <property type="term" value="C:mitochondrion"/>
    <property type="evidence" value="ECO:0007669"/>
    <property type="project" value="TreeGrafter"/>
</dbReference>
<comment type="pathway">
    <text evidence="1">Protein modification; protein ubiquitination.</text>
</comment>
<dbReference type="InterPro" id="IPR003010">
    <property type="entry name" value="C-N_Hydrolase"/>
</dbReference>
<evidence type="ECO:0000256" key="3">
    <source>
        <dbReference type="ARBA" id="ARBA00022801"/>
    </source>
</evidence>
<feature type="compositionally biased region" description="Polar residues" evidence="4">
    <location>
        <begin position="487"/>
        <end position="503"/>
    </location>
</feature>
<feature type="region of interest" description="Disordered" evidence="4">
    <location>
        <begin position="591"/>
        <end position="638"/>
    </location>
</feature>
<dbReference type="GO" id="GO:0050152">
    <property type="term" value="F:omega-amidase activity"/>
    <property type="evidence" value="ECO:0007669"/>
    <property type="project" value="TreeGrafter"/>
</dbReference>
<evidence type="ECO:0000256" key="2">
    <source>
        <dbReference type="ARBA" id="ARBA00010613"/>
    </source>
</evidence>
<evidence type="ECO:0000313" key="8">
    <source>
        <dbReference type="Proteomes" id="UP000327013"/>
    </source>
</evidence>
<feature type="compositionally biased region" description="Basic residues" evidence="4">
    <location>
        <begin position="596"/>
        <end position="609"/>
    </location>
</feature>
<feature type="domain" description="BTB" evidence="5">
    <location>
        <begin position="646"/>
        <end position="713"/>
    </location>
</feature>
<dbReference type="Gene3D" id="3.60.110.10">
    <property type="entry name" value="Carbon-nitrogen hydrolase"/>
    <property type="match status" value="1"/>
</dbReference>
<dbReference type="InterPro" id="IPR011333">
    <property type="entry name" value="SKP1/BTB/POZ_sf"/>
</dbReference>
<feature type="domain" description="CN hydrolase" evidence="6">
    <location>
        <begin position="77"/>
        <end position="332"/>
    </location>
</feature>
<dbReference type="GO" id="GO:0006107">
    <property type="term" value="P:oxaloacetate metabolic process"/>
    <property type="evidence" value="ECO:0007669"/>
    <property type="project" value="TreeGrafter"/>
</dbReference>
<comment type="similarity">
    <text evidence="2">Belongs to the carbon-nitrogen hydrolase superfamily. NIT1/NIT2 family.</text>
</comment>
<proteinExistence type="inferred from homology"/>
<organism evidence="7 8">
    <name type="scientific">Carpinus fangiana</name>
    <dbReference type="NCBI Taxonomy" id="176857"/>
    <lineage>
        <taxon>Eukaryota</taxon>
        <taxon>Viridiplantae</taxon>
        <taxon>Streptophyta</taxon>
        <taxon>Embryophyta</taxon>
        <taxon>Tracheophyta</taxon>
        <taxon>Spermatophyta</taxon>
        <taxon>Magnoliopsida</taxon>
        <taxon>eudicotyledons</taxon>
        <taxon>Gunneridae</taxon>
        <taxon>Pentapetalae</taxon>
        <taxon>rosids</taxon>
        <taxon>fabids</taxon>
        <taxon>Fagales</taxon>
        <taxon>Betulaceae</taxon>
        <taxon>Carpinus</taxon>
    </lineage>
</organism>
<dbReference type="PANTHER" id="PTHR23088:SF30">
    <property type="entry name" value="OMEGA-AMIDASE NIT2"/>
    <property type="match status" value="1"/>
</dbReference>
<keyword evidence="3" id="KW-0378">Hydrolase</keyword>
<evidence type="ECO:0000313" key="7">
    <source>
        <dbReference type="EMBL" id="KAB8339109.1"/>
    </source>
</evidence>
<dbReference type="OrthoDB" id="10250282at2759"/>
<dbReference type="SUPFAM" id="SSF56317">
    <property type="entry name" value="Carbon-nitrogen hydrolase"/>
    <property type="match status" value="1"/>
</dbReference>
<evidence type="ECO:0000256" key="4">
    <source>
        <dbReference type="SAM" id="MobiDB-lite"/>
    </source>
</evidence>
<accession>A0A5N6KRN3</accession>
<dbReference type="InterPro" id="IPR036526">
    <property type="entry name" value="C-N_Hydrolase_sf"/>
</dbReference>
<dbReference type="InterPro" id="IPR045254">
    <property type="entry name" value="Nit1/2_C-N_Hydrolase"/>
</dbReference>
<keyword evidence="8" id="KW-1185">Reference proteome</keyword>
<evidence type="ECO:0000259" key="5">
    <source>
        <dbReference type="PROSITE" id="PS50097"/>
    </source>
</evidence>
<dbReference type="Pfam" id="PF00795">
    <property type="entry name" value="CN_hydrolase"/>
    <property type="match status" value="1"/>
</dbReference>
<dbReference type="AlphaFoldDB" id="A0A5N6KRN3"/>
<comment type="caution">
    <text evidence="7">The sequence shown here is derived from an EMBL/GenBank/DDBJ whole genome shotgun (WGS) entry which is preliminary data.</text>
</comment>
<feature type="compositionally biased region" description="Polar residues" evidence="4">
    <location>
        <begin position="625"/>
        <end position="638"/>
    </location>
</feature>
<protein>
    <recommendedName>
        <fullName evidence="9">CN hydrolase domain-containing protein</fullName>
    </recommendedName>
</protein>
<dbReference type="FunFam" id="3.60.110.10:FF:000002">
    <property type="entry name" value="Nitrilase family member 2"/>
    <property type="match status" value="1"/>
</dbReference>
<reference evidence="7 8" key="1">
    <citation type="submission" date="2019-06" db="EMBL/GenBank/DDBJ databases">
        <title>A chromosomal-level reference genome of Carpinus fangiana (Coryloideae, Betulaceae).</title>
        <authorList>
            <person name="Yang X."/>
            <person name="Wang Z."/>
            <person name="Zhang L."/>
            <person name="Hao G."/>
            <person name="Liu J."/>
            <person name="Yang Y."/>
        </authorList>
    </citation>
    <scope>NUCLEOTIDE SEQUENCE [LARGE SCALE GENOMIC DNA]</scope>
    <source>
        <strain evidence="7">Cfa_2016G</strain>
        <tissue evidence="7">Leaf</tissue>
    </source>
</reference>
<gene>
    <name evidence="7" type="ORF">FH972_022045</name>
</gene>
<sequence>MERFRDTIDSRSIMLNRKVPLKCRALVAQSANVIRGARLAPAIAFLPLFLLRIQYRSSRDFTFESVASMSRLLSQPVKLALIQLAAGSVKANNLSAARAKVLEASKAGARIIVLPECFNSPYGCQYFPNYAETLLPSPPSKEQAPSFHALSEMAAEAKAYLVGGSIPEFETSSKKYYNTSLTFNPKGELMATHRKVHLFDIDIPGKITFKESEVLTAGSKVTLIDIPEYGRIAVAICYDIRFPELAMIAARKNAFLLLYPGAFNLTTGELHWELQARARAVDNQVYVGLCSPARDMEATYNAWGHSMVVDPMAKVLDQLDEKEGIVYAELNGDAIEEARKGIPIYTQRRFDVYPDVSNGDGVVECNPSSTYRLAGSAQSSATGPPCRHFRTASGARAALVPYSSAVAIAPRADAPGRSGLGGIVSLHARLSCSTQDPPTPCISRKGLSWKRCAAASPPILARLRRSWLSGTHLVVARAKKPSGHASYRSQASVGTCNQPSPGSSRLWRGNQGNNVTQAGLPPGSVPVSPYRCLRCRDYICLMSAAPSAQGVFAGLALLPDLIATLSIFQLDIHGHSNMSFFSSSRANKYPNDSFSKHRASKSTASKSKRSFREHQSRRPERLDLSSGNLHNITNSRPPPNLNSGIITLSIGSSPPRLFGAHTDILTRAPWFASALRSHLYNSESRVLRLADEIPEVFACVLEHLYKGDYTPKLCYDARHAVWTLDDATTMPGAGSPGSTNPTGQPVNSMMTVWIPAECTSPAVAHSPTAAVPHPTSGAAAGMGVVVLRDTAVYCAAERYGLPQLKKLALRKQGLQSGVPVATVLASARYAYAHTPESDRHLRAHYLALIIRSRNTFKKSGTMQMEMGAVSPRLGGRRAEDEGTGLWFDLFVAMCNHLDDVEGMVKSPR</sequence>
<dbReference type="Proteomes" id="UP000327013">
    <property type="component" value="Unassembled WGS sequence"/>
</dbReference>
<feature type="compositionally biased region" description="Basic and acidic residues" evidence="4">
    <location>
        <begin position="610"/>
        <end position="623"/>
    </location>
</feature>
<dbReference type="GO" id="GO:0006528">
    <property type="term" value="P:asparagine metabolic process"/>
    <property type="evidence" value="ECO:0007669"/>
    <property type="project" value="TreeGrafter"/>
</dbReference>